<evidence type="ECO:0000256" key="1">
    <source>
        <dbReference type="SAM" id="MobiDB-lite"/>
    </source>
</evidence>
<keyword evidence="2" id="KW-0472">Membrane</keyword>
<gene>
    <name evidence="3" type="ORF">g.4272</name>
</gene>
<organism evidence="3">
    <name type="scientific">Sipha flava</name>
    <name type="common">yellow sugarcane aphid</name>
    <dbReference type="NCBI Taxonomy" id="143950"/>
    <lineage>
        <taxon>Eukaryota</taxon>
        <taxon>Metazoa</taxon>
        <taxon>Ecdysozoa</taxon>
        <taxon>Arthropoda</taxon>
        <taxon>Hexapoda</taxon>
        <taxon>Insecta</taxon>
        <taxon>Pterygota</taxon>
        <taxon>Neoptera</taxon>
        <taxon>Paraneoptera</taxon>
        <taxon>Hemiptera</taxon>
        <taxon>Sternorrhyncha</taxon>
        <taxon>Aphidomorpha</taxon>
        <taxon>Aphidoidea</taxon>
        <taxon>Aphididae</taxon>
        <taxon>Sipha</taxon>
    </lineage>
</organism>
<feature type="transmembrane region" description="Helical" evidence="2">
    <location>
        <begin position="104"/>
        <end position="128"/>
    </location>
</feature>
<evidence type="ECO:0000313" key="3">
    <source>
        <dbReference type="EMBL" id="MBY73347.1"/>
    </source>
</evidence>
<feature type="region of interest" description="Disordered" evidence="1">
    <location>
        <begin position="31"/>
        <end position="55"/>
    </location>
</feature>
<sequence length="129" mass="14550">MDHLTADCNKSRDSPAKCALCSGDNTANYKGYPGTKRRNRSTIRNTHSVQKKTNYKHATSFKPSLPKVPDVQSKSRTRSYAEAVSNNNHTFLNSHTYEKSFTKFISYLSTLINLQITLLTVVINQLLIP</sequence>
<accession>A0A2S2Q6J7</accession>
<name>A0A2S2Q6J7_9HEMI</name>
<dbReference type="AlphaFoldDB" id="A0A2S2Q6J7"/>
<keyword evidence="2" id="KW-1133">Transmembrane helix</keyword>
<reference evidence="3" key="1">
    <citation type="submission" date="2018-04" db="EMBL/GenBank/DDBJ databases">
        <title>Transcriptome assembly of Sipha flava.</title>
        <authorList>
            <person name="Scully E.D."/>
            <person name="Geib S.M."/>
            <person name="Palmer N.A."/>
            <person name="Koch K."/>
            <person name="Bradshaw J."/>
            <person name="Heng-Moss T."/>
            <person name="Sarath G."/>
        </authorList>
    </citation>
    <scope>NUCLEOTIDE SEQUENCE</scope>
</reference>
<protein>
    <submittedName>
        <fullName evidence="3">Uncharacterized protein</fullName>
    </submittedName>
</protein>
<keyword evidence="2" id="KW-0812">Transmembrane</keyword>
<dbReference type="EMBL" id="GGMS01004144">
    <property type="protein sequence ID" value="MBY73347.1"/>
    <property type="molecule type" value="Transcribed_RNA"/>
</dbReference>
<proteinExistence type="predicted"/>
<evidence type="ECO:0000256" key="2">
    <source>
        <dbReference type="SAM" id="Phobius"/>
    </source>
</evidence>